<evidence type="ECO:0000259" key="8">
    <source>
        <dbReference type="Pfam" id="PF01435"/>
    </source>
</evidence>
<dbReference type="InterPro" id="IPR052173">
    <property type="entry name" value="Beta-lactam_resp_regulator"/>
</dbReference>
<dbReference type="Pfam" id="PF01435">
    <property type="entry name" value="Peptidase_M48"/>
    <property type="match status" value="1"/>
</dbReference>
<comment type="similarity">
    <text evidence="6">Belongs to the peptidase M48 family.</text>
</comment>
<keyword evidence="1 6" id="KW-0645">Protease</keyword>
<evidence type="ECO:0000256" key="2">
    <source>
        <dbReference type="ARBA" id="ARBA00022723"/>
    </source>
</evidence>
<dbReference type="PANTHER" id="PTHR34978">
    <property type="entry name" value="POSSIBLE SENSOR-TRANSDUCER PROTEIN BLAR"/>
    <property type="match status" value="1"/>
</dbReference>
<keyword evidence="7" id="KW-0472">Membrane</keyword>
<sequence>MTWSLLAVVGLIAWSLYGHRFLRAFHHRHRASPRVMLGLWCLGIASWASTCVVLAGALASQVMGPGVKALIAACLNLVQAIDANDAGTGLIVIAGTSALALTRLGWVAVRRRRKRNHWLIRHRRWLLSQASRRTIDREDFWLVRDPRPRAYCLPGRGEDIVVSVGGLERLTRRELQAVLAHERAHLRGRHHLLTAWARLLDRAFPGVPLLAAASVEISELVEWVADDHAAREVSPNALAHALGRMAVPEGAPGPTLSIGGACPVRRVRRQIAPHEPSAGAALTLLAVASTAAPLVLAVAAVVLNVALPHCECVG</sequence>
<comment type="cofactor">
    <cofactor evidence="6">
        <name>Zn(2+)</name>
        <dbReference type="ChEBI" id="CHEBI:29105"/>
    </cofactor>
    <text evidence="6">Binds 1 zinc ion per subunit.</text>
</comment>
<evidence type="ECO:0000256" key="5">
    <source>
        <dbReference type="ARBA" id="ARBA00023049"/>
    </source>
</evidence>
<evidence type="ECO:0000256" key="7">
    <source>
        <dbReference type="SAM" id="Phobius"/>
    </source>
</evidence>
<dbReference type="EMBL" id="WWHY01000001">
    <property type="protein sequence ID" value="MYR31694.1"/>
    <property type="molecule type" value="Genomic_DNA"/>
</dbReference>
<keyword evidence="7" id="KW-0812">Transmembrane</keyword>
<dbReference type="Proteomes" id="UP000467124">
    <property type="component" value="Unassembled WGS sequence"/>
</dbReference>
<dbReference type="PANTHER" id="PTHR34978:SF3">
    <property type="entry name" value="SLR0241 PROTEIN"/>
    <property type="match status" value="1"/>
</dbReference>
<keyword evidence="4 6" id="KW-0862">Zinc</keyword>
<evidence type="ECO:0000313" key="9">
    <source>
        <dbReference type="EMBL" id="MYR31694.1"/>
    </source>
</evidence>
<name>A0A7K2IPJ3_9ACTN</name>
<evidence type="ECO:0000256" key="6">
    <source>
        <dbReference type="RuleBase" id="RU003983"/>
    </source>
</evidence>
<evidence type="ECO:0000256" key="4">
    <source>
        <dbReference type="ARBA" id="ARBA00022833"/>
    </source>
</evidence>
<dbReference type="Gene3D" id="3.30.2010.10">
    <property type="entry name" value="Metalloproteases ('zincins'), catalytic domain"/>
    <property type="match status" value="1"/>
</dbReference>
<gene>
    <name evidence="9" type="ORF">GTW20_05270</name>
</gene>
<reference evidence="9 10" key="1">
    <citation type="journal article" date="2019" name="Nat. Commun.">
        <title>The antimicrobial potential of Streptomyces from insect microbiomes.</title>
        <authorList>
            <person name="Chevrette M.G."/>
            <person name="Carlson C.M."/>
            <person name="Ortega H.E."/>
            <person name="Thomas C."/>
            <person name="Ananiev G.E."/>
            <person name="Barns K.J."/>
            <person name="Book A.J."/>
            <person name="Cagnazzo J."/>
            <person name="Carlos C."/>
            <person name="Flanigan W."/>
            <person name="Grubbs K.J."/>
            <person name="Horn H.A."/>
            <person name="Hoffmann F.M."/>
            <person name="Klassen J.L."/>
            <person name="Knack J.J."/>
            <person name="Lewin G.R."/>
            <person name="McDonald B.R."/>
            <person name="Muller L."/>
            <person name="Melo W.G.P."/>
            <person name="Pinto-Tomas A.A."/>
            <person name="Schmitz A."/>
            <person name="Wendt-Pienkowski E."/>
            <person name="Wildman S."/>
            <person name="Zhao M."/>
            <person name="Zhang F."/>
            <person name="Bugni T.S."/>
            <person name="Andes D.R."/>
            <person name="Pupo M.T."/>
            <person name="Currie C.R."/>
        </authorList>
    </citation>
    <scope>NUCLEOTIDE SEQUENCE [LARGE SCALE GENOMIC DNA]</scope>
    <source>
        <strain evidence="9 10">SID5840</strain>
    </source>
</reference>
<keyword evidence="2" id="KW-0479">Metal-binding</keyword>
<feature type="domain" description="Peptidase M48" evidence="8">
    <location>
        <begin position="139"/>
        <end position="197"/>
    </location>
</feature>
<organism evidence="9 10">
    <name type="scientific">Nocardiopsis alba</name>
    <dbReference type="NCBI Taxonomy" id="53437"/>
    <lineage>
        <taxon>Bacteria</taxon>
        <taxon>Bacillati</taxon>
        <taxon>Actinomycetota</taxon>
        <taxon>Actinomycetes</taxon>
        <taxon>Streptosporangiales</taxon>
        <taxon>Nocardiopsidaceae</taxon>
        <taxon>Nocardiopsis</taxon>
    </lineage>
</organism>
<feature type="transmembrane region" description="Helical" evidence="7">
    <location>
        <begin position="37"/>
        <end position="59"/>
    </location>
</feature>
<evidence type="ECO:0000256" key="3">
    <source>
        <dbReference type="ARBA" id="ARBA00022801"/>
    </source>
</evidence>
<proteinExistence type="inferred from homology"/>
<dbReference type="AlphaFoldDB" id="A0A7K2IPJ3"/>
<accession>A0A7K2IPJ3</accession>
<feature type="transmembrane region" description="Helical" evidence="7">
    <location>
        <begin position="6"/>
        <end position="25"/>
    </location>
</feature>
<dbReference type="InterPro" id="IPR001915">
    <property type="entry name" value="Peptidase_M48"/>
</dbReference>
<dbReference type="RefSeq" id="WP_161110413.1">
    <property type="nucleotide sequence ID" value="NZ_WWHY01000001.1"/>
</dbReference>
<evidence type="ECO:0000313" key="10">
    <source>
        <dbReference type="Proteomes" id="UP000467124"/>
    </source>
</evidence>
<keyword evidence="5 6" id="KW-0482">Metalloprotease</keyword>
<dbReference type="GO" id="GO:0006508">
    <property type="term" value="P:proteolysis"/>
    <property type="evidence" value="ECO:0007669"/>
    <property type="project" value="UniProtKB-KW"/>
</dbReference>
<keyword evidence="3 6" id="KW-0378">Hydrolase</keyword>
<comment type="caution">
    <text evidence="9">The sequence shown here is derived from an EMBL/GenBank/DDBJ whole genome shotgun (WGS) entry which is preliminary data.</text>
</comment>
<dbReference type="GO" id="GO:0046872">
    <property type="term" value="F:metal ion binding"/>
    <property type="evidence" value="ECO:0007669"/>
    <property type="project" value="UniProtKB-KW"/>
</dbReference>
<protein>
    <submittedName>
        <fullName evidence="9">M48 family metalloprotease</fullName>
    </submittedName>
</protein>
<feature type="transmembrane region" description="Helical" evidence="7">
    <location>
        <begin position="278"/>
        <end position="303"/>
    </location>
</feature>
<evidence type="ECO:0000256" key="1">
    <source>
        <dbReference type="ARBA" id="ARBA00022670"/>
    </source>
</evidence>
<keyword evidence="7" id="KW-1133">Transmembrane helix</keyword>
<dbReference type="CDD" id="cd07326">
    <property type="entry name" value="M56_BlaR1_MecR1_like"/>
    <property type="match status" value="1"/>
</dbReference>
<dbReference type="GO" id="GO:0004222">
    <property type="term" value="F:metalloendopeptidase activity"/>
    <property type="evidence" value="ECO:0007669"/>
    <property type="project" value="InterPro"/>
</dbReference>
<feature type="transmembrane region" description="Helical" evidence="7">
    <location>
        <begin position="86"/>
        <end position="109"/>
    </location>
</feature>